<evidence type="ECO:0000259" key="1">
    <source>
        <dbReference type="Pfam" id="PF16064"/>
    </source>
</evidence>
<reference evidence="2" key="1">
    <citation type="journal article" date="2023" name="Genome Biol. Evol.">
        <title>Long-read-based Genome Assembly of Drosophila gunungcola Reveals Fewer Chemosensory Genes in Flower-breeding Species.</title>
        <authorList>
            <person name="Negi A."/>
            <person name="Liao B.Y."/>
            <person name="Yeh S.D."/>
        </authorList>
    </citation>
    <scope>NUCLEOTIDE SEQUENCE</scope>
    <source>
        <strain evidence="2">Sukarami</strain>
    </source>
</reference>
<feature type="domain" description="DUF4806" evidence="1">
    <location>
        <begin position="28"/>
        <end position="102"/>
    </location>
</feature>
<protein>
    <recommendedName>
        <fullName evidence="1">DUF4806 domain-containing protein</fullName>
    </recommendedName>
</protein>
<dbReference type="InterPro" id="IPR032071">
    <property type="entry name" value="DUF4806"/>
</dbReference>
<accession>A0A9P9YGZ8</accession>
<name>A0A9P9YGZ8_9MUSC</name>
<dbReference type="OrthoDB" id="7853427at2759"/>
<evidence type="ECO:0000313" key="2">
    <source>
        <dbReference type="EMBL" id="KAI8036555.1"/>
    </source>
</evidence>
<organism evidence="2 3">
    <name type="scientific">Drosophila gunungcola</name>
    <name type="common">fruit fly</name>
    <dbReference type="NCBI Taxonomy" id="103775"/>
    <lineage>
        <taxon>Eukaryota</taxon>
        <taxon>Metazoa</taxon>
        <taxon>Ecdysozoa</taxon>
        <taxon>Arthropoda</taxon>
        <taxon>Hexapoda</taxon>
        <taxon>Insecta</taxon>
        <taxon>Pterygota</taxon>
        <taxon>Neoptera</taxon>
        <taxon>Endopterygota</taxon>
        <taxon>Diptera</taxon>
        <taxon>Brachycera</taxon>
        <taxon>Muscomorpha</taxon>
        <taxon>Ephydroidea</taxon>
        <taxon>Drosophilidae</taxon>
        <taxon>Drosophila</taxon>
        <taxon>Sophophora</taxon>
    </lineage>
</organism>
<dbReference type="Pfam" id="PF16064">
    <property type="entry name" value="DUF4806"/>
    <property type="match status" value="1"/>
</dbReference>
<keyword evidence="3" id="KW-1185">Reference proteome</keyword>
<evidence type="ECO:0000313" key="3">
    <source>
        <dbReference type="Proteomes" id="UP001059596"/>
    </source>
</evidence>
<comment type="caution">
    <text evidence="2">The sequence shown here is derived from an EMBL/GenBank/DDBJ whole genome shotgun (WGS) entry which is preliminary data.</text>
</comment>
<dbReference type="AlphaFoldDB" id="A0A9P9YGZ8"/>
<dbReference type="Proteomes" id="UP001059596">
    <property type="component" value="Unassembled WGS sequence"/>
</dbReference>
<sequence>MTAMLEANCQMLAILKKMGPAETKFFPQFPLTSFEQFKEVDSQITGNELKYIALLKTLLKDNLPKNFSRILSPSLIMELNYGGTRSREGFASYVHLNETLFESQRMDGYQ</sequence>
<gene>
    <name evidence="2" type="ORF">M5D96_010626</name>
</gene>
<proteinExistence type="predicted"/>
<dbReference type="EMBL" id="JAMKOV010000017">
    <property type="protein sequence ID" value="KAI8036555.1"/>
    <property type="molecule type" value="Genomic_DNA"/>
</dbReference>